<keyword evidence="4" id="KW-0408">Iron</keyword>
<dbReference type="SFLD" id="SFLDS00029">
    <property type="entry name" value="Radical_SAM"/>
    <property type="match status" value="1"/>
</dbReference>
<dbReference type="InterPro" id="IPR007197">
    <property type="entry name" value="rSAM"/>
</dbReference>
<protein>
    <recommendedName>
        <fullName evidence="6">Radical SAM core domain-containing protein</fullName>
    </recommendedName>
</protein>
<dbReference type="SFLD" id="SFLDG01072">
    <property type="entry name" value="dehydrogenase_like"/>
    <property type="match status" value="1"/>
</dbReference>
<accession>A0A517RF76</accession>
<dbReference type="RefSeq" id="WP_198000491.1">
    <property type="nucleotide sequence ID" value="NZ_CP036269.1"/>
</dbReference>
<evidence type="ECO:0000259" key="6">
    <source>
        <dbReference type="PROSITE" id="PS51918"/>
    </source>
</evidence>
<dbReference type="Gene3D" id="3.20.20.70">
    <property type="entry name" value="Aldolase class I"/>
    <property type="match status" value="1"/>
</dbReference>
<dbReference type="Proteomes" id="UP000317171">
    <property type="component" value="Chromosome"/>
</dbReference>
<dbReference type="GO" id="GO:0016491">
    <property type="term" value="F:oxidoreductase activity"/>
    <property type="evidence" value="ECO:0007669"/>
    <property type="project" value="InterPro"/>
</dbReference>
<dbReference type="InterPro" id="IPR013785">
    <property type="entry name" value="Aldolase_TIM"/>
</dbReference>
<evidence type="ECO:0000256" key="2">
    <source>
        <dbReference type="ARBA" id="ARBA00022691"/>
    </source>
</evidence>
<evidence type="ECO:0000256" key="5">
    <source>
        <dbReference type="ARBA" id="ARBA00023014"/>
    </source>
</evidence>
<evidence type="ECO:0000256" key="1">
    <source>
        <dbReference type="ARBA" id="ARBA00001966"/>
    </source>
</evidence>
<dbReference type="SUPFAM" id="SSF102114">
    <property type="entry name" value="Radical SAM enzymes"/>
    <property type="match status" value="1"/>
</dbReference>
<proteinExistence type="predicted"/>
<reference evidence="7 8" key="1">
    <citation type="submission" date="2019-02" db="EMBL/GenBank/DDBJ databases">
        <title>Deep-cultivation of Planctomycetes and their phenomic and genomic characterization uncovers novel biology.</title>
        <authorList>
            <person name="Wiegand S."/>
            <person name="Jogler M."/>
            <person name="Boedeker C."/>
            <person name="Pinto D."/>
            <person name="Vollmers J."/>
            <person name="Rivas-Marin E."/>
            <person name="Kohn T."/>
            <person name="Peeters S.H."/>
            <person name="Heuer A."/>
            <person name="Rast P."/>
            <person name="Oberbeckmann S."/>
            <person name="Bunk B."/>
            <person name="Jeske O."/>
            <person name="Meyerdierks A."/>
            <person name="Storesund J.E."/>
            <person name="Kallscheuer N."/>
            <person name="Luecker S."/>
            <person name="Lage O.M."/>
            <person name="Pohl T."/>
            <person name="Merkel B.J."/>
            <person name="Hornburger P."/>
            <person name="Mueller R.-W."/>
            <person name="Bruemmer F."/>
            <person name="Labrenz M."/>
            <person name="Spormann A.M."/>
            <person name="Op den Camp H."/>
            <person name="Overmann J."/>
            <person name="Amann R."/>
            <person name="Jetten M.S.M."/>
            <person name="Mascher T."/>
            <person name="Medema M.H."/>
            <person name="Devos D.P."/>
            <person name="Kaster A.-K."/>
            <person name="Ovreas L."/>
            <person name="Rohde M."/>
            <person name="Galperin M.Y."/>
            <person name="Jogler C."/>
        </authorList>
    </citation>
    <scope>NUCLEOTIDE SEQUENCE [LARGE SCALE GENOMIC DNA]</scope>
    <source>
        <strain evidence="7 8">Pan241w</strain>
    </source>
</reference>
<dbReference type="Pfam" id="PF04055">
    <property type="entry name" value="Radical_SAM"/>
    <property type="match status" value="1"/>
</dbReference>
<dbReference type="GO" id="GO:0046872">
    <property type="term" value="F:metal ion binding"/>
    <property type="evidence" value="ECO:0007669"/>
    <property type="project" value="UniProtKB-KW"/>
</dbReference>
<dbReference type="CDD" id="cd01335">
    <property type="entry name" value="Radical_SAM"/>
    <property type="match status" value="1"/>
</dbReference>
<dbReference type="PROSITE" id="PS51918">
    <property type="entry name" value="RADICAL_SAM"/>
    <property type="match status" value="1"/>
</dbReference>
<dbReference type="GO" id="GO:0051536">
    <property type="term" value="F:iron-sulfur cluster binding"/>
    <property type="evidence" value="ECO:0007669"/>
    <property type="project" value="UniProtKB-KW"/>
</dbReference>
<dbReference type="SFLD" id="SFLDG01067">
    <property type="entry name" value="SPASM/twitch_domain_containing"/>
    <property type="match status" value="1"/>
</dbReference>
<organism evidence="7 8">
    <name type="scientific">Gimesia alba</name>
    <dbReference type="NCBI Taxonomy" id="2527973"/>
    <lineage>
        <taxon>Bacteria</taxon>
        <taxon>Pseudomonadati</taxon>
        <taxon>Planctomycetota</taxon>
        <taxon>Planctomycetia</taxon>
        <taxon>Planctomycetales</taxon>
        <taxon>Planctomycetaceae</taxon>
        <taxon>Gimesia</taxon>
    </lineage>
</organism>
<keyword evidence="2" id="KW-0949">S-adenosyl-L-methionine</keyword>
<dbReference type="InterPro" id="IPR058240">
    <property type="entry name" value="rSAM_sf"/>
</dbReference>
<dbReference type="SFLD" id="SFLDG01386">
    <property type="entry name" value="main_SPASM_domain-containing"/>
    <property type="match status" value="1"/>
</dbReference>
<evidence type="ECO:0000313" key="7">
    <source>
        <dbReference type="EMBL" id="QDT42526.1"/>
    </source>
</evidence>
<evidence type="ECO:0000256" key="4">
    <source>
        <dbReference type="ARBA" id="ARBA00023004"/>
    </source>
</evidence>
<comment type="cofactor">
    <cofactor evidence="1">
        <name>[4Fe-4S] cluster</name>
        <dbReference type="ChEBI" id="CHEBI:49883"/>
    </cofactor>
</comment>
<evidence type="ECO:0000256" key="3">
    <source>
        <dbReference type="ARBA" id="ARBA00022723"/>
    </source>
</evidence>
<keyword evidence="8" id="KW-1185">Reference proteome</keyword>
<dbReference type="AlphaFoldDB" id="A0A517RF76"/>
<dbReference type="PANTHER" id="PTHR43273">
    <property type="entry name" value="ANAEROBIC SULFATASE-MATURATING ENZYME HOMOLOG ASLB-RELATED"/>
    <property type="match status" value="1"/>
</dbReference>
<name>A0A517RF76_9PLAN</name>
<gene>
    <name evidence="7" type="ORF">Pan241w_26110</name>
</gene>
<keyword evidence="3" id="KW-0479">Metal-binding</keyword>
<dbReference type="PANTHER" id="PTHR43273:SF8">
    <property type="entry name" value="RADICAL SAM DOMAIN PROTEIN"/>
    <property type="match status" value="1"/>
</dbReference>
<dbReference type="EMBL" id="CP036269">
    <property type="protein sequence ID" value="QDT42526.1"/>
    <property type="molecule type" value="Genomic_DNA"/>
</dbReference>
<sequence>MKHSPQFGIGASVLQPTTFCNLDCSYCYLTEKHKKILMKPDIPQRLSDFIQRNITSEEFKIIWHASEPLAMPLDQFKKLHKPLACEKFNIRVRHNIQTNATLLNSSWCEFLKNENFEIGVSVDGPLELNRKRKYRSGKESFNSTMRGIDLLKHFEIPFATISVIGNDSLKHAAKIYHFVKGIGSRCMCINVEEKEGANKGNLTPSVRVENFWKELVEIWMSDDKPIKVREIQNNLEAMSSMLAGDSANGVTIGKKIDLFPSIAVNGDVVLLSPELLNAERKNTTNEFIVGNLLSSDLSDILAVGMNSRYVKEYLEGIQKCSRGCDYFQVCGGGQASNKYFENGNLNTSETAYCKNHKQTVIEAILDSIVTKNE</sequence>
<dbReference type="KEGG" id="gaz:Pan241w_26110"/>
<dbReference type="InterPro" id="IPR023867">
    <property type="entry name" value="Sulphatase_maturase_rSAM"/>
</dbReference>
<evidence type="ECO:0000313" key="8">
    <source>
        <dbReference type="Proteomes" id="UP000317171"/>
    </source>
</evidence>
<feature type="domain" description="Radical SAM core" evidence="6">
    <location>
        <begin position="6"/>
        <end position="225"/>
    </location>
</feature>
<keyword evidence="5" id="KW-0411">Iron-sulfur</keyword>